<evidence type="ECO:0000313" key="2">
    <source>
        <dbReference type="EMBL" id="QLG28615.1"/>
    </source>
</evidence>
<dbReference type="KEGG" id="halg:HUG10_14140"/>
<dbReference type="RefSeq" id="WP_179170189.1">
    <property type="nucleotide sequence ID" value="NZ_CP058529.1"/>
</dbReference>
<accession>A0A7D5KMR8</accession>
<proteinExistence type="predicted"/>
<dbReference type="InterPro" id="IPR050625">
    <property type="entry name" value="ParA/MinD_ATPase"/>
</dbReference>
<sequence>MDGRVLAVVGAKGGVGKTTTSLNLAAALAEDGRAVVVVEADLAMANAVDFLDVDTGGGRTFHDVLAGGAGVGDATYPAPGGFDVVPSGTELDGFVNSDLDRFPGALDALKARYDTVIVDTGAGVSRETVVPMGLADASVLVSTPRVASVRDADKTMTVAERADAPVGGVVLTKSGTGRSPPANRIANFLETPLLGHVPHDEVIPESQDAGQPAVAYAPNSGAAAAYREVADSLRRRPDVLGMTVGNDQGGFRFGDGASAGGGTDVFR</sequence>
<gene>
    <name evidence="2" type="ORF">HUG10_14140</name>
</gene>
<dbReference type="InterPro" id="IPR027417">
    <property type="entry name" value="P-loop_NTPase"/>
</dbReference>
<reference evidence="2 3" key="1">
    <citation type="submission" date="2020-07" db="EMBL/GenBank/DDBJ databases">
        <title>Gai3-2, isolated from salt lake.</title>
        <authorList>
            <person name="Cui H."/>
            <person name="Shi X."/>
        </authorList>
    </citation>
    <scope>NUCLEOTIDE SEQUENCE [LARGE SCALE GENOMIC DNA]</scope>
    <source>
        <strain evidence="2 3">Gai3-2</strain>
    </source>
</reference>
<dbReference type="Gene3D" id="3.40.50.300">
    <property type="entry name" value="P-loop containing nucleotide triphosphate hydrolases"/>
    <property type="match status" value="1"/>
</dbReference>
<dbReference type="GO" id="GO:0005829">
    <property type="term" value="C:cytosol"/>
    <property type="evidence" value="ECO:0007669"/>
    <property type="project" value="TreeGrafter"/>
</dbReference>
<evidence type="ECO:0000313" key="3">
    <source>
        <dbReference type="Proteomes" id="UP000509750"/>
    </source>
</evidence>
<organism evidence="2 3">
    <name type="scientific">Halorarum halophilum</name>
    <dbReference type="NCBI Taxonomy" id="2743090"/>
    <lineage>
        <taxon>Archaea</taxon>
        <taxon>Methanobacteriati</taxon>
        <taxon>Methanobacteriota</taxon>
        <taxon>Stenosarchaea group</taxon>
        <taxon>Halobacteria</taxon>
        <taxon>Halobacteriales</taxon>
        <taxon>Haloferacaceae</taxon>
        <taxon>Halorarum</taxon>
    </lineage>
</organism>
<dbReference type="PANTHER" id="PTHR43384">
    <property type="entry name" value="SEPTUM SITE-DETERMINING PROTEIN MIND HOMOLOG, CHLOROPLASTIC-RELATED"/>
    <property type="match status" value="1"/>
</dbReference>
<dbReference type="GeneID" id="56029995"/>
<dbReference type="OrthoDB" id="31168at2157"/>
<dbReference type="GO" id="GO:0051782">
    <property type="term" value="P:negative regulation of cell division"/>
    <property type="evidence" value="ECO:0007669"/>
    <property type="project" value="TreeGrafter"/>
</dbReference>
<keyword evidence="3" id="KW-1185">Reference proteome</keyword>
<dbReference type="AlphaFoldDB" id="A0A7D5KMR8"/>
<dbReference type="Proteomes" id="UP000509750">
    <property type="component" value="Chromosome"/>
</dbReference>
<dbReference type="Pfam" id="PF01656">
    <property type="entry name" value="CbiA"/>
    <property type="match status" value="1"/>
</dbReference>
<dbReference type="SUPFAM" id="SSF52540">
    <property type="entry name" value="P-loop containing nucleoside triphosphate hydrolases"/>
    <property type="match status" value="1"/>
</dbReference>
<dbReference type="GO" id="GO:0009898">
    <property type="term" value="C:cytoplasmic side of plasma membrane"/>
    <property type="evidence" value="ECO:0007669"/>
    <property type="project" value="TreeGrafter"/>
</dbReference>
<dbReference type="EMBL" id="CP058529">
    <property type="protein sequence ID" value="QLG28615.1"/>
    <property type="molecule type" value="Genomic_DNA"/>
</dbReference>
<evidence type="ECO:0000259" key="1">
    <source>
        <dbReference type="Pfam" id="PF01656"/>
    </source>
</evidence>
<name>A0A7D5KMR8_9EURY</name>
<protein>
    <submittedName>
        <fullName evidence="2">P-loop NTPase</fullName>
    </submittedName>
</protein>
<dbReference type="GO" id="GO:0016887">
    <property type="term" value="F:ATP hydrolysis activity"/>
    <property type="evidence" value="ECO:0007669"/>
    <property type="project" value="TreeGrafter"/>
</dbReference>
<feature type="domain" description="CobQ/CobB/MinD/ParA nucleotide binding" evidence="1">
    <location>
        <begin position="6"/>
        <end position="212"/>
    </location>
</feature>
<dbReference type="PANTHER" id="PTHR43384:SF10">
    <property type="entry name" value="ATPASE INVOLVED IN CHROMOSOME PARTITIONING, PARA_MIND FAMILY"/>
    <property type="match status" value="1"/>
</dbReference>
<dbReference type="InterPro" id="IPR002586">
    <property type="entry name" value="CobQ/CobB/MinD/ParA_Nub-bd_dom"/>
</dbReference>
<dbReference type="GO" id="GO:0005524">
    <property type="term" value="F:ATP binding"/>
    <property type="evidence" value="ECO:0007669"/>
    <property type="project" value="TreeGrafter"/>
</dbReference>